<gene>
    <name evidence="2" type="ORF">C7999DRAFT_14292</name>
</gene>
<feature type="region of interest" description="Disordered" evidence="1">
    <location>
        <begin position="306"/>
        <end position="340"/>
    </location>
</feature>
<proteinExistence type="predicted"/>
<evidence type="ECO:0000313" key="3">
    <source>
        <dbReference type="Proteomes" id="UP001303647"/>
    </source>
</evidence>
<name>A0AAN7CUX7_9PEZI</name>
<keyword evidence="3" id="KW-1185">Reference proteome</keyword>
<feature type="compositionally biased region" description="Basic and acidic residues" evidence="1">
    <location>
        <begin position="309"/>
        <end position="320"/>
    </location>
</feature>
<accession>A0AAN7CUX7</accession>
<reference evidence="2" key="1">
    <citation type="journal article" date="2023" name="Mol. Phylogenet. Evol.">
        <title>Genome-scale phylogeny and comparative genomics of the fungal order Sordariales.</title>
        <authorList>
            <person name="Hensen N."/>
            <person name="Bonometti L."/>
            <person name="Westerberg I."/>
            <person name="Brannstrom I.O."/>
            <person name="Guillou S."/>
            <person name="Cros-Aarteil S."/>
            <person name="Calhoun S."/>
            <person name="Haridas S."/>
            <person name="Kuo A."/>
            <person name="Mondo S."/>
            <person name="Pangilinan J."/>
            <person name="Riley R."/>
            <person name="LaButti K."/>
            <person name="Andreopoulos B."/>
            <person name="Lipzen A."/>
            <person name="Chen C."/>
            <person name="Yan M."/>
            <person name="Daum C."/>
            <person name="Ng V."/>
            <person name="Clum A."/>
            <person name="Steindorff A."/>
            <person name="Ohm R.A."/>
            <person name="Martin F."/>
            <person name="Silar P."/>
            <person name="Natvig D.O."/>
            <person name="Lalanne C."/>
            <person name="Gautier V."/>
            <person name="Ament-Velasquez S.L."/>
            <person name="Kruys A."/>
            <person name="Hutchinson M.I."/>
            <person name="Powell A.J."/>
            <person name="Barry K."/>
            <person name="Miller A.N."/>
            <person name="Grigoriev I.V."/>
            <person name="Debuchy R."/>
            <person name="Gladieux P."/>
            <person name="Hiltunen Thoren M."/>
            <person name="Johannesson H."/>
        </authorList>
    </citation>
    <scope>NUCLEOTIDE SEQUENCE</scope>
    <source>
        <strain evidence="2">CBS 359.72</strain>
    </source>
</reference>
<sequence>MEPCSDGAVTQARCGPCLLEGLNTDCMLAILCASDSLADLAALIRALPAALHCFVSAKALVLREVMTNELGPAIRDAFIMSLTDNIDMFAAGSLEQTFHMAISGYREALSADAAPWIPTLDVDTATDMARLTRIVLYFVDLYLHHRIRHFEEYSDQPRGAWSTSRTERRRVAQALLRFEVIASLHHPRFDLRPGADRFFTVALELFTSWELEQISEIAHFVLALIQAFRRCDKHAPRTQPLPPTNHYHVQAYLSLPDFYAQLAGAAQRMADEGEPDLLNQIGLRVPWLVSSHQWLWLGPDEPPTALLDLLKEPDPSPTREGDDDAAASRRPIHVGDGSPTDPPWAWLHAWNGQVARRWGNDLVPQRTPDVDWDEHDRVKDLVQSWRWMGMVFWDKNHAEALLKTKVLEGCQTGWLAWYHNFGQAGV</sequence>
<organism evidence="2 3">
    <name type="scientific">Corynascus novoguineensis</name>
    <dbReference type="NCBI Taxonomy" id="1126955"/>
    <lineage>
        <taxon>Eukaryota</taxon>
        <taxon>Fungi</taxon>
        <taxon>Dikarya</taxon>
        <taxon>Ascomycota</taxon>
        <taxon>Pezizomycotina</taxon>
        <taxon>Sordariomycetes</taxon>
        <taxon>Sordariomycetidae</taxon>
        <taxon>Sordariales</taxon>
        <taxon>Chaetomiaceae</taxon>
        <taxon>Corynascus</taxon>
    </lineage>
</organism>
<comment type="caution">
    <text evidence="2">The sequence shown here is derived from an EMBL/GenBank/DDBJ whole genome shotgun (WGS) entry which is preliminary data.</text>
</comment>
<evidence type="ECO:0000256" key="1">
    <source>
        <dbReference type="SAM" id="MobiDB-lite"/>
    </source>
</evidence>
<evidence type="ECO:0000313" key="2">
    <source>
        <dbReference type="EMBL" id="KAK4247707.1"/>
    </source>
</evidence>
<dbReference type="AlphaFoldDB" id="A0AAN7CUX7"/>
<protein>
    <submittedName>
        <fullName evidence="2">Uncharacterized protein</fullName>
    </submittedName>
</protein>
<dbReference type="Proteomes" id="UP001303647">
    <property type="component" value="Unassembled WGS sequence"/>
</dbReference>
<reference evidence="2" key="2">
    <citation type="submission" date="2023-05" db="EMBL/GenBank/DDBJ databases">
        <authorList>
            <consortium name="Lawrence Berkeley National Laboratory"/>
            <person name="Steindorff A."/>
            <person name="Hensen N."/>
            <person name="Bonometti L."/>
            <person name="Westerberg I."/>
            <person name="Brannstrom I.O."/>
            <person name="Guillou S."/>
            <person name="Cros-Aarteil S."/>
            <person name="Calhoun S."/>
            <person name="Haridas S."/>
            <person name="Kuo A."/>
            <person name="Mondo S."/>
            <person name="Pangilinan J."/>
            <person name="Riley R."/>
            <person name="Labutti K."/>
            <person name="Andreopoulos B."/>
            <person name="Lipzen A."/>
            <person name="Chen C."/>
            <person name="Yanf M."/>
            <person name="Daum C."/>
            <person name="Ng V."/>
            <person name="Clum A."/>
            <person name="Ohm R."/>
            <person name="Martin F."/>
            <person name="Silar P."/>
            <person name="Natvig D."/>
            <person name="Lalanne C."/>
            <person name="Gautier V."/>
            <person name="Ament-Velasquez S.L."/>
            <person name="Kruys A."/>
            <person name="Hutchinson M.I."/>
            <person name="Powell A.J."/>
            <person name="Barry K."/>
            <person name="Miller A.N."/>
            <person name="Grigoriev I.V."/>
            <person name="Debuchy R."/>
            <person name="Gladieux P."/>
            <person name="Thoren M.H."/>
            <person name="Johannesson H."/>
        </authorList>
    </citation>
    <scope>NUCLEOTIDE SEQUENCE</scope>
    <source>
        <strain evidence="2">CBS 359.72</strain>
    </source>
</reference>
<dbReference type="EMBL" id="MU857649">
    <property type="protein sequence ID" value="KAK4247707.1"/>
    <property type="molecule type" value="Genomic_DNA"/>
</dbReference>